<keyword evidence="4 12" id="KW-0812">Transmembrane</keyword>
<dbReference type="FunFam" id="2.10.25.10:FF:000018">
    <property type="entry name" value="Delta-like 1"/>
    <property type="match status" value="1"/>
</dbReference>
<evidence type="ECO:0000259" key="16">
    <source>
        <dbReference type="PROSITE" id="PS50026"/>
    </source>
</evidence>
<evidence type="ECO:0000256" key="1">
    <source>
        <dbReference type="ARBA" id="ARBA00004479"/>
    </source>
</evidence>
<sequence length="672" mass="74714">MFAPHGRLALLLILLSSYSSLISAAGGTLNLEIKTWSYERPSCCVPGKDFSFGCDCELFLRLCIGFLNDFSAVHRDCSVAHLSHVDLRMSQRLRVPFKGRWLGSNQKLIAEVISDQTGRVVDRIERSTTVFPRNASRLRVQQDFAGSHLDYEFTVECDEHYFGNDCGRYCFANSQTACTPEGKHVCREGWTGDKCLTPVCKDGCLHGVCAKPNTCRCEAGWTGPQCTECVPHKNCVHGTCQKPFSCVCERNWGGEWCDKDLDVCQRKSPCKNGGRCTTEGRQDYYVCNCTGTGFEGKDCEIPPSRRVASPQLTKQFQITHLEPEKAKCDCGVHGKCLPGGGCECVDGFEGDLCERKTPRPSIPDVCLMEDGSLRANGAKWMDLDCRQCSCSQGKVECSEARCEHRDCVRHFGICPFDQTCVGLDHAECLKGDCPSRVGFCKPWSHTSLHGVRANCDGKRESEECSRFFLEFDFAHLEAGTTVDAVCHHLALTLFAERLTNYAFECRRSGSRAVQVNMMSVQRDFHIGKVKRGLVEKLRHNATHSAVLRGVVRVVEFDGDALMAWERAPVAVSSPATTTTNALIAVVAVLLFVIAALLGLSLWRWRQMPRKAEDARLPQPETKVAFLRPKGADAEELKGFCPEVRLPPPRCPTPPPDYYTLHSAKRPDPENLV</sequence>
<dbReference type="PROSITE" id="PS51051">
    <property type="entry name" value="DSL"/>
    <property type="match status" value="1"/>
</dbReference>
<evidence type="ECO:0000259" key="17">
    <source>
        <dbReference type="PROSITE" id="PS51051"/>
    </source>
</evidence>
<dbReference type="EMBL" id="JAUCMV010000003">
    <property type="protein sequence ID" value="KAK0410365.1"/>
    <property type="molecule type" value="Genomic_DNA"/>
</dbReference>
<feature type="transmembrane region" description="Helical" evidence="14">
    <location>
        <begin position="581"/>
        <end position="602"/>
    </location>
</feature>
<dbReference type="Gene3D" id="2.10.25.10">
    <property type="entry name" value="Laminin"/>
    <property type="match status" value="2"/>
</dbReference>
<feature type="disulfide bond" evidence="11">
    <location>
        <begin position="157"/>
        <end position="166"/>
    </location>
</feature>
<dbReference type="Gene3D" id="2.10.25.140">
    <property type="match status" value="1"/>
</dbReference>
<evidence type="ECO:0000313" key="19">
    <source>
        <dbReference type="Proteomes" id="UP001175271"/>
    </source>
</evidence>
<evidence type="ECO:0000256" key="7">
    <source>
        <dbReference type="ARBA" id="ARBA00023136"/>
    </source>
</evidence>
<accession>A0AA39HQT9</accession>
<keyword evidence="5 12" id="KW-0677">Repeat</keyword>
<evidence type="ECO:0000256" key="9">
    <source>
        <dbReference type="ARBA" id="ARBA00023180"/>
    </source>
</evidence>
<dbReference type="SMART" id="SM00051">
    <property type="entry name" value="DSL"/>
    <property type="match status" value="1"/>
</dbReference>
<keyword evidence="8 10" id="KW-1015">Disulfide bond</keyword>
<evidence type="ECO:0000256" key="2">
    <source>
        <dbReference type="ARBA" id="ARBA00022473"/>
    </source>
</evidence>
<feature type="domain" description="DSL" evidence="17">
    <location>
        <begin position="155"/>
        <end position="195"/>
    </location>
</feature>
<dbReference type="PANTHER" id="PTHR24033">
    <property type="entry name" value="EGF-LIKE DOMAIN-CONTAINING PROTEIN"/>
    <property type="match status" value="1"/>
</dbReference>
<keyword evidence="7 12" id="KW-0472">Membrane</keyword>
<evidence type="ECO:0000256" key="13">
    <source>
        <dbReference type="SAM" id="MobiDB-lite"/>
    </source>
</evidence>
<proteinExistence type="predicted"/>
<dbReference type="GO" id="GO:0016020">
    <property type="term" value="C:membrane"/>
    <property type="evidence" value="ECO:0007669"/>
    <property type="project" value="UniProtKB-SubCell"/>
</dbReference>
<feature type="domain" description="EGF-like" evidence="16">
    <location>
        <begin position="324"/>
        <end position="354"/>
    </location>
</feature>
<dbReference type="PROSITE" id="PS00022">
    <property type="entry name" value="EGF_1"/>
    <property type="match status" value="2"/>
</dbReference>
<dbReference type="Proteomes" id="UP001175271">
    <property type="component" value="Unassembled WGS sequence"/>
</dbReference>
<keyword evidence="9" id="KW-0325">Glycoprotein</keyword>
<name>A0AA39HQT9_9BILA</name>
<reference evidence="18" key="1">
    <citation type="submission" date="2023-06" db="EMBL/GenBank/DDBJ databases">
        <title>Genomic analysis of the entomopathogenic nematode Steinernema hermaphroditum.</title>
        <authorList>
            <person name="Schwarz E.M."/>
            <person name="Heppert J.K."/>
            <person name="Baniya A."/>
            <person name="Schwartz H.T."/>
            <person name="Tan C.-H."/>
            <person name="Antoshechkin I."/>
            <person name="Sternberg P.W."/>
            <person name="Goodrich-Blair H."/>
            <person name="Dillman A.R."/>
        </authorList>
    </citation>
    <scope>NUCLEOTIDE SEQUENCE</scope>
    <source>
        <strain evidence="18">PS9179</strain>
        <tissue evidence="18">Whole animal</tissue>
    </source>
</reference>
<dbReference type="Pfam" id="PF01414">
    <property type="entry name" value="DSL"/>
    <property type="match status" value="1"/>
</dbReference>
<feature type="disulfide bond" evidence="10">
    <location>
        <begin position="344"/>
        <end position="353"/>
    </location>
</feature>
<keyword evidence="19" id="KW-1185">Reference proteome</keyword>
<feature type="disulfide bond" evidence="11">
    <location>
        <begin position="186"/>
        <end position="195"/>
    </location>
</feature>
<dbReference type="InterPro" id="IPR000742">
    <property type="entry name" value="EGF"/>
</dbReference>
<comment type="function">
    <text evidence="12">Putative Notch ligand involved in the mediation of Notch signaling.</text>
</comment>
<keyword evidence="2 12" id="KW-0217">Developmental protein</keyword>
<comment type="subcellular location">
    <subcellularLocation>
        <location evidence="1 12">Membrane</location>
        <topology evidence="1 12">Single-pass type I membrane protein</topology>
    </subcellularLocation>
</comment>
<feature type="chain" id="PRO_5041312382" description="Delta-like protein" evidence="15">
    <location>
        <begin position="25"/>
        <end position="672"/>
    </location>
</feature>
<dbReference type="SMART" id="SM00181">
    <property type="entry name" value="EGF"/>
    <property type="match status" value="4"/>
</dbReference>
<comment type="caution">
    <text evidence="18">The sequence shown here is derived from an EMBL/GenBank/DDBJ whole genome shotgun (WGS) entry which is preliminary data.</text>
</comment>
<evidence type="ECO:0000256" key="3">
    <source>
        <dbReference type="ARBA" id="ARBA00022536"/>
    </source>
</evidence>
<feature type="region of interest" description="Disordered" evidence="13">
    <location>
        <begin position="642"/>
        <end position="672"/>
    </location>
</feature>
<dbReference type="CDD" id="cd00054">
    <property type="entry name" value="EGF_CA"/>
    <property type="match status" value="1"/>
</dbReference>
<evidence type="ECO:0000256" key="4">
    <source>
        <dbReference type="ARBA" id="ARBA00022692"/>
    </source>
</evidence>
<evidence type="ECO:0000256" key="5">
    <source>
        <dbReference type="ARBA" id="ARBA00022737"/>
    </source>
</evidence>
<evidence type="ECO:0000256" key="8">
    <source>
        <dbReference type="ARBA" id="ARBA00023157"/>
    </source>
</evidence>
<keyword evidence="6 12" id="KW-1133">Transmembrane helix</keyword>
<evidence type="ECO:0000256" key="12">
    <source>
        <dbReference type="RuleBase" id="RU280815"/>
    </source>
</evidence>
<dbReference type="AlphaFoldDB" id="A0AA39HQT9"/>
<organism evidence="18 19">
    <name type="scientific">Steinernema hermaphroditum</name>
    <dbReference type="NCBI Taxonomy" id="289476"/>
    <lineage>
        <taxon>Eukaryota</taxon>
        <taxon>Metazoa</taxon>
        <taxon>Ecdysozoa</taxon>
        <taxon>Nematoda</taxon>
        <taxon>Chromadorea</taxon>
        <taxon>Rhabditida</taxon>
        <taxon>Tylenchina</taxon>
        <taxon>Panagrolaimomorpha</taxon>
        <taxon>Strongyloidoidea</taxon>
        <taxon>Steinernematidae</taxon>
        <taxon>Steinernema</taxon>
    </lineage>
</organism>
<gene>
    <name evidence="18" type="ORF">QR680_005090</name>
</gene>
<dbReference type="InterPro" id="IPR001774">
    <property type="entry name" value="DSL"/>
</dbReference>
<evidence type="ECO:0000256" key="10">
    <source>
        <dbReference type="PROSITE-ProRule" id="PRU00076"/>
    </source>
</evidence>
<feature type="domain" description="EGF-like" evidence="16">
    <location>
        <begin position="260"/>
        <end position="300"/>
    </location>
</feature>
<feature type="compositionally biased region" description="Pro residues" evidence="13">
    <location>
        <begin position="644"/>
        <end position="656"/>
    </location>
</feature>
<dbReference type="SUPFAM" id="SSF57196">
    <property type="entry name" value="EGF/Laminin"/>
    <property type="match status" value="1"/>
</dbReference>
<evidence type="ECO:0000256" key="11">
    <source>
        <dbReference type="PROSITE-ProRule" id="PRU00377"/>
    </source>
</evidence>
<evidence type="ECO:0000256" key="14">
    <source>
        <dbReference type="SAM" id="Phobius"/>
    </source>
</evidence>
<protein>
    <recommendedName>
        <fullName evidence="12">Delta-like protein</fullName>
    </recommendedName>
</protein>
<dbReference type="GO" id="GO:0007154">
    <property type="term" value="P:cell communication"/>
    <property type="evidence" value="ECO:0007669"/>
    <property type="project" value="InterPro"/>
</dbReference>
<evidence type="ECO:0000256" key="6">
    <source>
        <dbReference type="ARBA" id="ARBA00022989"/>
    </source>
</evidence>
<comment type="caution">
    <text evidence="10">Lacks conserved residue(s) required for the propagation of feature annotation.</text>
</comment>
<evidence type="ECO:0000313" key="18">
    <source>
        <dbReference type="EMBL" id="KAK0410365.1"/>
    </source>
</evidence>
<dbReference type="InterPro" id="IPR051830">
    <property type="entry name" value="NOTCH_homolog"/>
</dbReference>
<dbReference type="PANTHER" id="PTHR24033:SF151">
    <property type="entry name" value="NOTCH 2"/>
    <property type="match status" value="1"/>
</dbReference>
<feature type="signal peptide" evidence="15">
    <location>
        <begin position="1"/>
        <end position="24"/>
    </location>
</feature>
<keyword evidence="12 15" id="KW-0732">Signal</keyword>
<dbReference type="PROSITE" id="PS50026">
    <property type="entry name" value="EGF_3"/>
    <property type="match status" value="2"/>
</dbReference>
<feature type="disulfide bond" evidence="10">
    <location>
        <begin position="270"/>
        <end position="287"/>
    </location>
</feature>
<keyword evidence="3 10" id="KW-0245">EGF-like domain</keyword>
<evidence type="ECO:0000256" key="15">
    <source>
        <dbReference type="SAM" id="SignalP"/>
    </source>
</evidence>
<dbReference type="PROSITE" id="PS01186">
    <property type="entry name" value="EGF_2"/>
    <property type="match status" value="1"/>
</dbReference>
<dbReference type="Pfam" id="PF21700">
    <property type="entry name" value="EGF_DL_JAG"/>
    <property type="match status" value="1"/>
</dbReference>